<dbReference type="GO" id="GO:0016020">
    <property type="term" value="C:membrane"/>
    <property type="evidence" value="ECO:0007669"/>
    <property type="project" value="InterPro"/>
</dbReference>
<dbReference type="GeneTree" id="ENSGT00940000163883"/>
<accession>A0A3Q2CDT5</accession>
<reference evidence="3" key="1">
    <citation type="submission" date="2025-08" db="UniProtKB">
        <authorList>
            <consortium name="Ensembl"/>
        </authorList>
    </citation>
    <scope>IDENTIFICATION</scope>
</reference>
<keyword evidence="4" id="KW-1185">Reference proteome</keyword>
<evidence type="ECO:0000313" key="3">
    <source>
        <dbReference type="Ensembl" id="ENSCVAP00000003169.1"/>
    </source>
</evidence>
<organism evidence="3 4">
    <name type="scientific">Cyprinodon variegatus</name>
    <name type="common">Sheepshead minnow</name>
    <dbReference type="NCBI Taxonomy" id="28743"/>
    <lineage>
        <taxon>Eukaryota</taxon>
        <taxon>Metazoa</taxon>
        <taxon>Chordata</taxon>
        <taxon>Craniata</taxon>
        <taxon>Vertebrata</taxon>
        <taxon>Euteleostomi</taxon>
        <taxon>Actinopterygii</taxon>
        <taxon>Neopterygii</taxon>
        <taxon>Teleostei</taxon>
        <taxon>Neoteleostei</taxon>
        <taxon>Acanthomorphata</taxon>
        <taxon>Ovalentaria</taxon>
        <taxon>Atherinomorphae</taxon>
        <taxon>Cyprinodontiformes</taxon>
        <taxon>Cyprinodontidae</taxon>
        <taxon>Cyprinodon</taxon>
    </lineage>
</organism>
<dbReference type="PANTHER" id="PTHR23282">
    <property type="entry name" value="APICAL ENDOSOMAL GLYCOPROTEIN PRECURSOR"/>
    <property type="match status" value="1"/>
</dbReference>
<dbReference type="SUPFAM" id="SSF49899">
    <property type="entry name" value="Concanavalin A-like lectins/glucanases"/>
    <property type="match status" value="3"/>
</dbReference>
<dbReference type="Pfam" id="PF00629">
    <property type="entry name" value="MAM"/>
    <property type="match status" value="3"/>
</dbReference>
<dbReference type="InterPro" id="IPR013320">
    <property type="entry name" value="ConA-like_dom_sf"/>
</dbReference>
<proteinExistence type="predicted"/>
<feature type="compositionally biased region" description="Polar residues" evidence="1">
    <location>
        <begin position="90"/>
        <end position="108"/>
    </location>
</feature>
<sequence length="287" mass="32383">MFGATVGSLRLFWQQSGNKGDEWLLAHSHVTLQRVHQVILEATVGGEAGDIAIDDISFIHGPCPDSCDFEEGSCNWKQATSDDFDWIRHSGSTANPNTGPDSDHTTNTPSGHYYFLPSSIDEQAGQKALMYSPLYPEKGFCVQFWYHMYGKGMGTLNVYQQSEDGEEVLIFSQSGDQGMFWRFAQGSLLPWVKPYRHYIYVDSSVGEWGDMSYLVSGVVLPSSKDHCIKFWYHMYGSHVGTLSIYISDKSLAEGNGLEYLKWTKTGNKGDQWLEDSVTVQHEHDFWV</sequence>
<reference evidence="3" key="2">
    <citation type="submission" date="2025-09" db="UniProtKB">
        <authorList>
            <consortium name="Ensembl"/>
        </authorList>
    </citation>
    <scope>IDENTIFICATION</scope>
</reference>
<dbReference type="InterPro" id="IPR000998">
    <property type="entry name" value="MAM_dom"/>
</dbReference>
<feature type="domain" description="MAM" evidence="2">
    <location>
        <begin position="226"/>
        <end position="287"/>
    </location>
</feature>
<dbReference type="PROSITE" id="PS50060">
    <property type="entry name" value="MAM_2"/>
    <property type="match status" value="3"/>
</dbReference>
<evidence type="ECO:0000313" key="4">
    <source>
        <dbReference type="Proteomes" id="UP000265020"/>
    </source>
</evidence>
<dbReference type="Proteomes" id="UP000265020">
    <property type="component" value="Unassembled WGS sequence"/>
</dbReference>
<protein>
    <recommendedName>
        <fullName evidence="2">MAM domain-containing protein</fullName>
    </recommendedName>
</protein>
<dbReference type="Ensembl" id="ENSCVAT00000010496.1">
    <property type="protein sequence ID" value="ENSCVAP00000003169.1"/>
    <property type="gene ID" value="ENSCVAG00000004359.1"/>
</dbReference>
<feature type="domain" description="MAM" evidence="2">
    <location>
        <begin position="65"/>
        <end position="229"/>
    </location>
</feature>
<feature type="domain" description="MAM" evidence="2">
    <location>
        <begin position="1"/>
        <end position="65"/>
    </location>
</feature>
<feature type="region of interest" description="Disordered" evidence="1">
    <location>
        <begin position="88"/>
        <end position="108"/>
    </location>
</feature>
<evidence type="ECO:0000256" key="1">
    <source>
        <dbReference type="SAM" id="MobiDB-lite"/>
    </source>
</evidence>
<evidence type="ECO:0000259" key="2">
    <source>
        <dbReference type="PROSITE" id="PS50060"/>
    </source>
</evidence>
<dbReference type="InterPro" id="IPR051560">
    <property type="entry name" value="MAM_domain-containing"/>
</dbReference>
<dbReference type="Gene3D" id="2.60.120.200">
    <property type="match status" value="3"/>
</dbReference>
<dbReference type="PROSITE" id="PS00740">
    <property type="entry name" value="MAM_1"/>
    <property type="match status" value="1"/>
</dbReference>
<dbReference type="SMART" id="SM00137">
    <property type="entry name" value="MAM"/>
    <property type="match status" value="1"/>
</dbReference>
<dbReference type="AlphaFoldDB" id="A0A3Q2CDT5"/>
<dbReference type="CDD" id="cd06263">
    <property type="entry name" value="MAM"/>
    <property type="match status" value="1"/>
</dbReference>
<name>A0A3Q2CDT5_CYPVA</name>
<dbReference type="PANTHER" id="PTHR23282:SF101">
    <property type="entry name" value="MAM DOMAIN-CONTAINING PROTEIN"/>
    <property type="match status" value="1"/>
</dbReference>